<dbReference type="SUPFAM" id="SSF46689">
    <property type="entry name" value="Homeodomain-like"/>
    <property type="match status" value="1"/>
</dbReference>
<evidence type="ECO:0000256" key="5">
    <source>
        <dbReference type="SAM" id="MobiDB-lite"/>
    </source>
</evidence>
<evidence type="ECO:0000256" key="2">
    <source>
        <dbReference type="ARBA" id="ARBA00022741"/>
    </source>
</evidence>
<dbReference type="Gene3D" id="3.30.230.80">
    <property type="match status" value="1"/>
</dbReference>
<dbReference type="PANTHER" id="PTHR11528">
    <property type="entry name" value="HEAT SHOCK PROTEIN 90 FAMILY MEMBER"/>
    <property type="match status" value="1"/>
</dbReference>
<evidence type="ECO:0000256" key="1">
    <source>
        <dbReference type="ARBA" id="ARBA00008239"/>
    </source>
</evidence>
<dbReference type="SUPFAM" id="SSF54211">
    <property type="entry name" value="Ribosomal protein S5 domain 2-like"/>
    <property type="match status" value="1"/>
</dbReference>
<comment type="similarity">
    <text evidence="1">Belongs to the heat shock protein 90 family.</text>
</comment>
<reference evidence="6 7" key="1">
    <citation type="submission" date="2023-09" db="EMBL/GenBank/DDBJ databases">
        <authorList>
            <person name="Wang M."/>
        </authorList>
    </citation>
    <scope>NUCLEOTIDE SEQUENCE [LARGE SCALE GENOMIC DNA]</scope>
    <source>
        <strain evidence="6">GT-2023</strain>
        <tissue evidence="6">Liver</tissue>
    </source>
</reference>
<dbReference type="EMBL" id="JAYMGO010000003">
    <property type="protein sequence ID" value="KAL1279029.1"/>
    <property type="molecule type" value="Genomic_DNA"/>
</dbReference>
<dbReference type="Pfam" id="PF00183">
    <property type="entry name" value="HSP90"/>
    <property type="match status" value="1"/>
</dbReference>
<evidence type="ECO:0000256" key="3">
    <source>
        <dbReference type="ARBA" id="ARBA00022840"/>
    </source>
</evidence>
<keyword evidence="3" id="KW-0067">ATP-binding</keyword>
<feature type="compositionally biased region" description="Acidic residues" evidence="5">
    <location>
        <begin position="218"/>
        <end position="259"/>
    </location>
</feature>
<proteinExistence type="inferred from homology"/>
<keyword evidence="4" id="KW-0143">Chaperone</keyword>
<dbReference type="InterPro" id="IPR009057">
    <property type="entry name" value="Homeodomain-like_sf"/>
</dbReference>
<organism evidence="6 7">
    <name type="scientific">Cirrhinus molitorella</name>
    <name type="common">mud carp</name>
    <dbReference type="NCBI Taxonomy" id="172907"/>
    <lineage>
        <taxon>Eukaryota</taxon>
        <taxon>Metazoa</taxon>
        <taxon>Chordata</taxon>
        <taxon>Craniata</taxon>
        <taxon>Vertebrata</taxon>
        <taxon>Euteleostomi</taxon>
        <taxon>Actinopterygii</taxon>
        <taxon>Neopterygii</taxon>
        <taxon>Teleostei</taxon>
        <taxon>Ostariophysi</taxon>
        <taxon>Cypriniformes</taxon>
        <taxon>Cyprinidae</taxon>
        <taxon>Labeoninae</taxon>
        <taxon>Labeonini</taxon>
        <taxon>Cirrhinus</taxon>
    </lineage>
</organism>
<accession>A0ABR3NPS3</accession>
<feature type="region of interest" description="Disordered" evidence="5">
    <location>
        <begin position="209"/>
        <end position="278"/>
    </location>
</feature>
<name>A0ABR3NPS3_9TELE</name>
<protein>
    <submittedName>
        <fullName evidence="6">Uncharacterized protein</fullName>
    </submittedName>
</protein>
<dbReference type="SUPFAM" id="SSF55874">
    <property type="entry name" value="ATPase domain of HSP90 chaperone/DNA topoisomerase II/histidine kinase"/>
    <property type="match status" value="1"/>
</dbReference>
<dbReference type="InterPro" id="IPR001404">
    <property type="entry name" value="Hsp90_fam"/>
</dbReference>
<gene>
    <name evidence="6" type="ORF">QQF64_025702</name>
</gene>
<dbReference type="PIRSF" id="PIRSF002583">
    <property type="entry name" value="Hsp90"/>
    <property type="match status" value="1"/>
</dbReference>
<sequence length="518" mass="60021">MHRTARRRHRSNYSSSRNDPIIKFTQILSECLSEGSCQAVIIQQRGWKKSSPLDIHWRSSMNPEQLATAVFLDPVHMQMVGSYSKHEFQAETKKLLDIVARSLYSEKEDTCVGMNREELVANLGTFARSGSKLWIFSSEDRVKEVVTKYSNFVSFPIFLNGWRLNTAGALDDGAQRHQRVAARRVLSLCGGKICLKQVQSAQFAEDSKQTQWMKAESGEEEFESEEGEELAMEEEEQANEEEEFKSEEEEEQVNEEEEEANKGEEKVEEGEQDNLAPSLRTRCEQQFTVATIIRAFRQHNRVERMPHKGGRVAIFTVAQETLIVVMVRENNLIRLREIRDKIIADNVNFESIDDVSLATIDRVLRRQKMWMKQVYRVPFERNSAQHKDLRYEYVQRILQLDAMARPHEYLFLDEAGFNLQKRRQRGRNIIGQRAITEQKPSMFDVSHEISVALYSRKVLIQTKATDILPKWLRFPRVVDSEDIPLNLSRELLQESALIRKLGCFTAAAEQSIKDSRLD</sequence>
<dbReference type="InterPro" id="IPR020568">
    <property type="entry name" value="Ribosomal_Su5_D2-typ_SF"/>
</dbReference>
<keyword evidence="7" id="KW-1185">Reference proteome</keyword>
<dbReference type="InterPro" id="IPR036890">
    <property type="entry name" value="HATPase_C_sf"/>
</dbReference>
<keyword evidence="2" id="KW-0547">Nucleotide-binding</keyword>
<comment type="caution">
    <text evidence="6">The sequence shown here is derived from an EMBL/GenBank/DDBJ whole genome shotgun (WGS) entry which is preliminary data.</text>
</comment>
<evidence type="ECO:0000313" key="6">
    <source>
        <dbReference type="EMBL" id="KAL1279029.1"/>
    </source>
</evidence>
<evidence type="ECO:0000313" key="7">
    <source>
        <dbReference type="Proteomes" id="UP001558613"/>
    </source>
</evidence>
<dbReference type="Proteomes" id="UP001558613">
    <property type="component" value="Unassembled WGS sequence"/>
</dbReference>
<evidence type="ECO:0000256" key="4">
    <source>
        <dbReference type="ARBA" id="ARBA00023186"/>
    </source>
</evidence>